<evidence type="ECO:0000256" key="3">
    <source>
        <dbReference type="ARBA" id="ARBA00023157"/>
    </source>
</evidence>
<evidence type="ECO:0000256" key="2">
    <source>
        <dbReference type="ARBA" id="ARBA00022729"/>
    </source>
</evidence>
<evidence type="ECO:0000313" key="7">
    <source>
        <dbReference type="Proteomes" id="UP001166093"/>
    </source>
</evidence>
<feature type="non-terminal residue" evidence="6">
    <location>
        <position position="1"/>
    </location>
</feature>
<feature type="domain" description="Folate receptor-like" evidence="5">
    <location>
        <begin position="30"/>
        <end position="129"/>
    </location>
</feature>
<gene>
    <name evidence="6" type="primary">Rbp_0</name>
    <name evidence="6" type="ORF">GTO93_0000961</name>
</gene>
<name>A0ABS2Y9Q9_POLSP</name>
<evidence type="ECO:0000256" key="1">
    <source>
        <dbReference type="ARBA" id="ARBA00007932"/>
    </source>
</evidence>
<dbReference type="Proteomes" id="UP001166093">
    <property type="component" value="Unassembled WGS sequence"/>
</dbReference>
<dbReference type="PANTHER" id="PTHR10517">
    <property type="entry name" value="FOLATE RECEPTOR"/>
    <property type="match status" value="1"/>
</dbReference>
<accession>A0ABS2Y9Q9</accession>
<sequence>MSSKASLPLAAVCVWAVAIGWASCQDGGSCLKGGKPAPGPEPNLQECQLYSDNACCSADEGVKALGLSPASLDDIYWDQCGSLSPRCKGFLKRLACFYRCSPDAALWPHPSQPTAIQGAPLCLGFCQQW</sequence>
<protein>
    <submittedName>
        <fullName evidence="6">RBP protein</fullName>
    </submittedName>
</protein>
<evidence type="ECO:0000256" key="4">
    <source>
        <dbReference type="SAM" id="SignalP"/>
    </source>
</evidence>
<keyword evidence="2 4" id="KW-0732">Signal</keyword>
<organism evidence="6 7">
    <name type="scientific">Polyodon spathula</name>
    <name type="common">North American paddlefish</name>
    <name type="synonym">Squalus spathula</name>
    <dbReference type="NCBI Taxonomy" id="7913"/>
    <lineage>
        <taxon>Eukaryota</taxon>
        <taxon>Metazoa</taxon>
        <taxon>Chordata</taxon>
        <taxon>Craniata</taxon>
        <taxon>Vertebrata</taxon>
        <taxon>Euteleostomi</taxon>
        <taxon>Actinopterygii</taxon>
        <taxon>Chondrostei</taxon>
        <taxon>Acipenseriformes</taxon>
        <taxon>Polyodontidae</taxon>
        <taxon>Polyodon</taxon>
    </lineage>
</organism>
<feature type="chain" id="PRO_5045285457" evidence="4">
    <location>
        <begin position="25"/>
        <end position="129"/>
    </location>
</feature>
<feature type="signal peptide" evidence="4">
    <location>
        <begin position="1"/>
        <end position="24"/>
    </location>
</feature>
<keyword evidence="3" id="KW-1015">Disulfide bond</keyword>
<dbReference type="EMBL" id="JAAWVQ010126703">
    <property type="protein sequence ID" value="MBN3283418.1"/>
    <property type="molecule type" value="Genomic_DNA"/>
</dbReference>
<evidence type="ECO:0000259" key="5">
    <source>
        <dbReference type="Pfam" id="PF03024"/>
    </source>
</evidence>
<dbReference type="InterPro" id="IPR018143">
    <property type="entry name" value="Folate_rcpt-like"/>
</dbReference>
<comment type="similarity">
    <text evidence="1">Belongs to the folate receptor family.</text>
</comment>
<reference evidence="6" key="1">
    <citation type="journal article" date="2021" name="Cell">
        <title>Tracing the genetic footprints of vertebrate landing in non-teleost ray-finned fishes.</title>
        <authorList>
            <person name="Bi X."/>
            <person name="Wang K."/>
            <person name="Yang L."/>
            <person name="Pan H."/>
            <person name="Jiang H."/>
            <person name="Wei Q."/>
            <person name="Fang M."/>
            <person name="Yu H."/>
            <person name="Zhu C."/>
            <person name="Cai Y."/>
            <person name="He Y."/>
            <person name="Gan X."/>
            <person name="Zeng H."/>
            <person name="Yu D."/>
            <person name="Zhu Y."/>
            <person name="Jiang H."/>
            <person name="Qiu Q."/>
            <person name="Yang H."/>
            <person name="Zhang Y.E."/>
            <person name="Wang W."/>
            <person name="Zhu M."/>
            <person name="He S."/>
            <person name="Zhang G."/>
        </authorList>
    </citation>
    <scope>NUCLEOTIDE SEQUENCE</scope>
    <source>
        <strain evidence="6">Pddl_001</strain>
    </source>
</reference>
<evidence type="ECO:0000313" key="6">
    <source>
        <dbReference type="EMBL" id="MBN3283418.1"/>
    </source>
</evidence>
<proteinExistence type="inferred from homology"/>
<comment type="caution">
    <text evidence="6">The sequence shown here is derived from an EMBL/GenBank/DDBJ whole genome shotgun (WGS) entry which is preliminary data.</text>
</comment>
<feature type="non-terminal residue" evidence="6">
    <location>
        <position position="129"/>
    </location>
</feature>
<dbReference type="PROSITE" id="PS51257">
    <property type="entry name" value="PROKAR_LIPOPROTEIN"/>
    <property type="match status" value="1"/>
</dbReference>
<dbReference type="PANTHER" id="PTHR10517:SF25">
    <property type="entry name" value="RETBINDIN ISOFORM X1"/>
    <property type="match status" value="1"/>
</dbReference>
<dbReference type="InterPro" id="IPR004269">
    <property type="entry name" value="Folate_rcpt"/>
</dbReference>
<keyword evidence="7" id="KW-1185">Reference proteome</keyword>
<dbReference type="Pfam" id="PF03024">
    <property type="entry name" value="Folate_rec"/>
    <property type="match status" value="1"/>
</dbReference>